<sequence length="89" mass="10757">MKHEWRAVTYICDSSDSKELARKRKFDQWFSKYNRVMFAKCDCIAVFGKQQIQNAMIVRTDNRFWDVYLIVYHQLNRVIGKMDDEERAA</sequence>
<dbReference type="Pfam" id="PF19666">
    <property type="entry name" value="DUF6169"/>
    <property type="match status" value="1"/>
</dbReference>
<dbReference type="InterPro" id="IPR046167">
    <property type="entry name" value="DUF6169"/>
</dbReference>
<evidence type="ECO:0000313" key="1">
    <source>
        <dbReference type="EMBL" id="MBO9150937.1"/>
    </source>
</evidence>
<proteinExistence type="predicted"/>
<protein>
    <submittedName>
        <fullName evidence="1">Uncharacterized protein</fullName>
    </submittedName>
</protein>
<keyword evidence="2" id="KW-1185">Reference proteome</keyword>
<name>A0ABS3Y8C9_9BACT</name>
<accession>A0ABS3Y8C9</accession>
<dbReference type="EMBL" id="JAGHKP010000001">
    <property type="protein sequence ID" value="MBO9150937.1"/>
    <property type="molecule type" value="Genomic_DNA"/>
</dbReference>
<evidence type="ECO:0000313" key="2">
    <source>
        <dbReference type="Proteomes" id="UP000679126"/>
    </source>
</evidence>
<gene>
    <name evidence="1" type="ORF">J7I43_01850</name>
</gene>
<reference evidence="2" key="1">
    <citation type="submission" date="2021-03" db="EMBL/GenBank/DDBJ databases">
        <title>Assistant Professor.</title>
        <authorList>
            <person name="Huq M.A."/>
        </authorList>
    </citation>
    <scope>NUCLEOTIDE SEQUENCE [LARGE SCALE GENOMIC DNA]</scope>
    <source>
        <strain evidence="2">MAH-28</strain>
    </source>
</reference>
<organism evidence="1 2">
    <name type="scientific">Chitinophaga chungangae</name>
    <dbReference type="NCBI Taxonomy" id="2821488"/>
    <lineage>
        <taxon>Bacteria</taxon>
        <taxon>Pseudomonadati</taxon>
        <taxon>Bacteroidota</taxon>
        <taxon>Chitinophagia</taxon>
        <taxon>Chitinophagales</taxon>
        <taxon>Chitinophagaceae</taxon>
        <taxon>Chitinophaga</taxon>
    </lineage>
</organism>
<dbReference type="Proteomes" id="UP000679126">
    <property type="component" value="Unassembled WGS sequence"/>
</dbReference>
<comment type="caution">
    <text evidence="1">The sequence shown here is derived from an EMBL/GenBank/DDBJ whole genome shotgun (WGS) entry which is preliminary data.</text>
</comment>